<dbReference type="SUPFAM" id="SSF55040">
    <property type="entry name" value="Molybdenum cofactor biosynthesis protein C, MoaC"/>
    <property type="match status" value="1"/>
</dbReference>
<dbReference type="PIRSF" id="PIRSF036594">
    <property type="entry name" value="MoaC_MogA"/>
    <property type="match status" value="1"/>
</dbReference>
<dbReference type="InterPro" id="IPR036425">
    <property type="entry name" value="MoaB/Mog-like_dom_sf"/>
</dbReference>
<dbReference type="InterPro" id="IPR008284">
    <property type="entry name" value="MoCF_biosynth_CS"/>
</dbReference>
<keyword evidence="10" id="KW-1185">Reference proteome</keyword>
<dbReference type="InterPro" id="IPR001453">
    <property type="entry name" value="MoaB/Mog_dom"/>
</dbReference>
<evidence type="ECO:0000256" key="5">
    <source>
        <dbReference type="ARBA" id="ARBA00051131"/>
    </source>
</evidence>
<evidence type="ECO:0000256" key="1">
    <source>
        <dbReference type="ARBA" id="ARBA00005046"/>
    </source>
</evidence>
<dbReference type="EMBL" id="FOOH01000008">
    <property type="protein sequence ID" value="SFF76834.1"/>
    <property type="molecule type" value="Genomic_DNA"/>
</dbReference>
<name>A0A1I2LC23_9FLAO</name>
<dbReference type="InterPro" id="IPR036522">
    <property type="entry name" value="MoaC_sf"/>
</dbReference>
<dbReference type="Proteomes" id="UP000199116">
    <property type="component" value="Unassembled WGS sequence"/>
</dbReference>
<dbReference type="Pfam" id="PF01967">
    <property type="entry name" value="MoaC"/>
    <property type="match status" value="1"/>
</dbReference>
<dbReference type="SUPFAM" id="SSF53218">
    <property type="entry name" value="Molybdenum cofactor biosynthesis proteins"/>
    <property type="match status" value="1"/>
</dbReference>
<comment type="function">
    <text evidence="7">Catalyzes the adenylation of molybdopterin as part of the biosynthesis of the molybdenum-cofactor.</text>
</comment>
<evidence type="ECO:0000313" key="10">
    <source>
        <dbReference type="Proteomes" id="UP000199116"/>
    </source>
</evidence>
<dbReference type="PANTHER" id="PTHR43764:SF1">
    <property type="entry name" value="MOLYBDOPTERIN MOLYBDOTRANSFERASE"/>
    <property type="match status" value="1"/>
</dbReference>
<dbReference type="Gene3D" id="3.40.980.10">
    <property type="entry name" value="MoaB/Mog-like domain"/>
    <property type="match status" value="1"/>
</dbReference>
<dbReference type="GO" id="GO:0061598">
    <property type="term" value="F:molybdopterin adenylyltransferase activity"/>
    <property type="evidence" value="ECO:0007669"/>
    <property type="project" value="UniProtKB-EC"/>
</dbReference>
<dbReference type="CDD" id="cd00886">
    <property type="entry name" value="MogA_MoaB"/>
    <property type="match status" value="1"/>
</dbReference>
<dbReference type="InterPro" id="IPR051920">
    <property type="entry name" value="MPT_Adenylyltrnsfr/MoaC-Rel"/>
</dbReference>
<protein>
    <recommendedName>
        <fullName evidence="3">Molybdopterin adenylyltransferase</fullName>
        <ecNumber evidence="2">2.7.7.75</ecNumber>
    </recommendedName>
</protein>
<evidence type="ECO:0000256" key="3">
    <source>
        <dbReference type="ARBA" id="ARBA00013491"/>
    </source>
</evidence>
<dbReference type="AlphaFoldDB" id="A0A1I2LC23"/>
<accession>A0A1I2LC23</accession>
<gene>
    <name evidence="9" type="ORF">SAMN04488033_10862</name>
</gene>
<dbReference type="InterPro" id="IPR012247">
    <property type="entry name" value="MoaC_MogA"/>
</dbReference>
<evidence type="ECO:0000256" key="7">
    <source>
        <dbReference type="ARBA" id="ARBA00058212"/>
    </source>
</evidence>
<organism evidence="9 10">
    <name type="scientific">Salegentibacter agarivorans</name>
    <dbReference type="NCBI Taxonomy" id="345907"/>
    <lineage>
        <taxon>Bacteria</taxon>
        <taxon>Pseudomonadati</taxon>
        <taxon>Bacteroidota</taxon>
        <taxon>Flavobacteriia</taxon>
        <taxon>Flavobacteriales</taxon>
        <taxon>Flavobacteriaceae</taxon>
        <taxon>Salegentibacter</taxon>
    </lineage>
</organism>
<dbReference type="NCBIfam" id="NF002947">
    <property type="entry name" value="PRK03604.1"/>
    <property type="match status" value="1"/>
</dbReference>
<evidence type="ECO:0000256" key="2">
    <source>
        <dbReference type="ARBA" id="ARBA00012509"/>
    </source>
</evidence>
<dbReference type="Pfam" id="PF00994">
    <property type="entry name" value="MoCF_biosynth"/>
    <property type="match status" value="1"/>
</dbReference>
<evidence type="ECO:0000259" key="8">
    <source>
        <dbReference type="SMART" id="SM00852"/>
    </source>
</evidence>
<proteinExistence type="predicted"/>
<evidence type="ECO:0000256" key="6">
    <source>
        <dbReference type="ARBA" id="ARBA00055087"/>
    </source>
</evidence>
<dbReference type="NCBIfam" id="TIGR00581">
    <property type="entry name" value="moaC"/>
    <property type="match status" value="1"/>
</dbReference>
<comment type="pathway">
    <text evidence="1">Cofactor biosynthesis; molybdopterin biosynthesis.</text>
</comment>
<dbReference type="UniPathway" id="UPA00344"/>
<dbReference type="InterPro" id="IPR002820">
    <property type="entry name" value="Mopterin_CF_biosynth-C_dom"/>
</dbReference>
<dbReference type="EC" id="2.7.7.75" evidence="2"/>
<dbReference type="PROSITE" id="PS01078">
    <property type="entry name" value="MOCF_BIOSYNTHESIS_1"/>
    <property type="match status" value="1"/>
</dbReference>
<comment type="function">
    <text evidence="6">Catalyzes the conversion of (8S)-3',8-cyclo-7,8-dihydroguanosine 5'-triphosphate to cyclic pyranopterin monophosphate (cPMP).</text>
</comment>
<dbReference type="NCBIfam" id="TIGR00177">
    <property type="entry name" value="molyb_syn"/>
    <property type="match status" value="1"/>
</dbReference>
<reference evidence="10" key="1">
    <citation type="submission" date="2016-10" db="EMBL/GenBank/DDBJ databases">
        <authorList>
            <person name="Varghese N."/>
            <person name="Submissions S."/>
        </authorList>
    </citation>
    <scope>NUCLEOTIDE SEQUENCE [LARGE SCALE GENOMIC DNA]</scope>
    <source>
        <strain evidence="10">DSM 23515</strain>
    </source>
</reference>
<dbReference type="GO" id="GO:0006777">
    <property type="term" value="P:Mo-molybdopterin cofactor biosynthetic process"/>
    <property type="evidence" value="ECO:0007669"/>
    <property type="project" value="UniProtKB-KW"/>
</dbReference>
<dbReference type="Gene3D" id="3.30.70.640">
    <property type="entry name" value="Molybdopterin cofactor biosynthesis C (MoaC) domain"/>
    <property type="match status" value="1"/>
</dbReference>
<dbReference type="SMART" id="SM00852">
    <property type="entry name" value="MoCF_biosynth"/>
    <property type="match status" value="1"/>
</dbReference>
<dbReference type="InterPro" id="IPR023045">
    <property type="entry name" value="MoaC"/>
</dbReference>
<dbReference type="RefSeq" id="WP_075324689.1">
    <property type="nucleotide sequence ID" value="NZ_FOOH01000008.1"/>
</dbReference>
<dbReference type="PANTHER" id="PTHR43764">
    <property type="entry name" value="MOLYBDENUM COFACTOR BIOSYNTHESIS"/>
    <property type="match status" value="1"/>
</dbReference>
<comment type="catalytic activity">
    <reaction evidence="5">
        <text>molybdopterin + ATP + H(+) = adenylyl-molybdopterin + diphosphate</text>
        <dbReference type="Rhea" id="RHEA:31331"/>
        <dbReference type="ChEBI" id="CHEBI:15378"/>
        <dbReference type="ChEBI" id="CHEBI:30616"/>
        <dbReference type="ChEBI" id="CHEBI:33019"/>
        <dbReference type="ChEBI" id="CHEBI:58698"/>
        <dbReference type="ChEBI" id="CHEBI:62727"/>
        <dbReference type="EC" id="2.7.7.75"/>
    </reaction>
</comment>
<keyword evidence="4" id="KW-0501">Molybdenum cofactor biosynthesis</keyword>
<sequence>MVNITHKSNTLRKAIAQAVVKVSSADTIKAVEEKTVPKGDVFEMAKTAGLFAAKRTSDMIPDCHPLPVEYTNITYHIENLEIYINVEVHTIYKTGVEVEAMHAASVVALTMYDMLKPIDKGISIEKIKLLEKKGGKTDYRKVVEENQISATVIVCSDSISAGEKHDKAGKVIMKKLEAYQVAVEDYQIIPDEKETIQNLVREKCAKKVSLVILTGGTGLSPRDVTPEAIQPMLERPIPGIEEAIRAYGQDRTPYSMLSRSVSGLIGNTLVLALPGSTKGAEESMDAVFPAIMHIFRVMAAFKHD</sequence>
<evidence type="ECO:0000313" key="9">
    <source>
        <dbReference type="EMBL" id="SFF76834.1"/>
    </source>
</evidence>
<evidence type="ECO:0000256" key="4">
    <source>
        <dbReference type="ARBA" id="ARBA00023150"/>
    </source>
</evidence>
<feature type="domain" description="MoaB/Mog" evidence="8">
    <location>
        <begin position="151"/>
        <end position="294"/>
    </location>
</feature>